<name>A0A8J2KCL3_9HEXA</name>
<gene>
    <name evidence="3" type="ORF">AFUS01_LOCUS13554</name>
</gene>
<evidence type="ECO:0000256" key="2">
    <source>
        <dbReference type="SAM" id="SignalP"/>
    </source>
</evidence>
<protein>
    <submittedName>
        <fullName evidence="3">Uncharacterized protein</fullName>
    </submittedName>
</protein>
<feature type="compositionally biased region" description="Polar residues" evidence="1">
    <location>
        <begin position="163"/>
        <end position="180"/>
    </location>
</feature>
<keyword evidence="2" id="KW-0732">Signal</keyword>
<feature type="signal peptide" evidence="2">
    <location>
        <begin position="1"/>
        <end position="25"/>
    </location>
</feature>
<evidence type="ECO:0000313" key="3">
    <source>
        <dbReference type="EMBL" id="CAG7724540.1"/>
    </source>
</evidence>
<feature type="compositionally biased region" description="Low complexity" evidence="1">
    <location>
        <begin position="133"/>
        <end position="146"/>
    </location>
</feature>
<feature type="region of interest" description="Disordered" evidence="1">
    <location>
        <begin position="122"/>
        <end position="146"/>
    </location>
</feature>
<dbReference type="Proteomes" id="UP000708208">
    <property type="component" value="Unassembled WGS sequence"/>
</dbReference>
<evidence type="ECO:0000313" key="4">
    <source>
        <dbReference type="Proteomes" id="UP000708208"/>
    </source>
</evidence>
<comment type="caution">
    <text evidence="3">The sequence shown here is derived from an EMBL/GenBank/DDBJ whole genome shotgun (WGS) entry which is preliminary data.</text>
</comment>
<reference evidence="3" key="1">
    <citation type="submission" date="2021-06" db="EMBL/GenBank/DDBJ databases">
        <authorList>
            <person name="Hodson N. C."/>
            <person name="Mongue J. A."/>
            <person name="Jaron S. K."/>
        </authorList>
    </citation>
    <scope>NUCLEOTIDE SEQUENCE</scope>
</reference>
<evidence type="ECO:0000256" key="1">
    <source>
        <dbReference type="SAM" id="MobiDB-lite"/>
    </source>
</evidence>
<organism evidence="3 4">
    <name type="scientific">Allacma fusca</name>
    <dbReference type="NCBI Taxonomy" id="39272"/>
    <lineage>
        <taxon>Eukaryota</taxon>
        <taxon>Metazoa</taxon>
        <taxon>Ecdysozoa</taxon>
        <taxon>Arthropoda</taxon>
        <taxon>Hexapoda</taxon>
        <taxon>Collembola</taxon>
        <taxon>Symphypleona</taxon>
        <taxon>Sminthuridae</taxon>
        <taxon>Allacma</taxon>
    </lineage>
</organism>
<feature type="chain" id="PRO_5035304182" evidence="2">
    <location>
        <begin position="26"/>
        <end position="231"/>
    </location>
</feature>
<accession>A0A8J2KCL3</accession>
<sequence length="231" mass="25324">MCPRRYLKSLLFLLLIVSRCSLSEGNIAMDEEHSQVNNINDPLYDYQGIDLEDKTVVVKSVLDAPYKESSIVGKHDCPPGYESYPGAGGSRCVQIVSGGAIVSPELVEELVKDYYRNKTHTQPGTGQIPLDNITITPTTSTPTPSSGIREVVAEILITTPKPGNQSTYIKPSNKNQSEGTVSAVELDRPPELQEEKYPSAQETNDPTIVHNFGDTIYDFFSGFYSGSDNES</sequence>
<dbReference type="EMBL" id="CAJVCH010110763">
    <property type="protein sequence ID" value="CAG7724540.1"/>
    <property type="molecule type" value="Genomic_DNA"/>
</dbReference>
<dbReference type="AlphaFoldDB" id="A0A8J2KCL3"/>
<proteinExistence type="predicted"/>
<feature type="region of interest" description="Disordered" evidence="1">
    <location>
        <begin position="163"/>
        <end position="190"/>
    </location>
</feature>
<keyword evidence="4" id="KW-1185">Reference proteome</keyword>